<protein>
    <submittedName>
        <fullName evidence="3">Uncharacterized protein</fullName>
    </submittedName>
</protein>
<feature type="compositionally biased region" description="Basic and acidic residues" evidence="2">
    <location>
        <begin position="21"/>
        <end position="33"/>
    </location>
</feature>
<proteinExistence type="predicted"/>
<evidence type="ECO:0000256" key="1">
    <source>
        <dbReference type="SAM" id="Coils"/>
    </source>
</evidence>
<dbReference type="AlphaFoldDB" id="A0A7S0FFK4"/>
<evidence type="ECO:0000313" key="3">
    <source>
        <dbReference type="EMBL" id="CAD8356671.1"/>
    </source>
</evidence>
<keyword evidence="1" id="KW-0175">Coiled coil</keyword>
<dbReference type="EMBL" id="HBEG01019886">
    <property type="protein sequence ID" value="CAD8356671.1"/>
    <property type="molecule type" value="Transcribed_RNA"/>
</dbReference>
<evidence type="ECO:0000256" key="2">
    <source>
        <dbReference type="SAM" id="MobiDB-lite"/>
    </source>
</evidence>
<accession>A0A7S0FFK4</accession>
<reference evidence="3" key="1">
    <citation type="submission" date="2021-01" db="EMBL/GenBank/DDBJ databases">
        <authorList>
            <person name="Corre E."/>
            <person name="Pelletier E."/>
            <person name="Niang G."/>
            <person name="Scheremetjew M."/>
            <person name="Finn R."/>
            <person name="Kale V."/>
            <person name="Holt S."/>
            <person name="Cochrane G."/>
            <person name="Meng A."/>
            <person name="Brown T."/>
            <person name="Cohen L."/>
        </authorList>
    </citation>
    <scope>NUCLEOTIDE SEQUENCE</scope>
    <source>
        <strain evidence="3">Pbaha01</strain>
    </source>
</reference>
<name>A0A7S0FFK4_9DINO</name>
<sequence length="276" mass="30373">MSIQDFRETFRRETEHMLARLQRKSFERSRLRSSEASPASTARGASGSPAESTTGPELAHLGELQRLAADMAESVLERVSNKASIWADEGTGGAVSKEPVAASALYGAAEAEAAAARCRLEARRQELEADLQRAKTEEAQVRAELVAKCKAESDLALRLQEERLLELRQSARTLDIAASRGQEAAELQHEFAEHVGRIHSNLALAREAVSRLESRRRNLEKVEGQQSRPLPPMEALLARTAPCDVDAMDELDNPVVEAIRRGEQVCKRMRRSLAGA</sequence>
<organism evidence="3">
    <name type="scientific">Pyrodinium bahamense</name>
    <dbReference type="NCBI Taxonomy" id="73915"/>
    <lineage>
        <taxon>Eukaryota</taxon>
        <taxon>Sar</taxon>
        <taxon>Alveolata</taxon>
        <taxon>Dinophyceae</taxon>
        <taxon>Gonyaulacales</taxon>
        <taxon>Pyrocystaceae</taxon>
        <taxon>Pyrodinium</taxon>
    </lineage>
</organism>
<gene>
    <name evidence="3" type="ORF">PBAH0796_LOCUS12038</name>
</gene>
<feature type="coiled-coil region" evidence="1">
    <location>
        <begin position="108"/>
        <end position="144"/>
    </location>
</feature>
<feature type="region of interest" description="Disordered" evidence="2">
    <location>
        <begin position="21"/>
        <end position="56"/>
    </location>
</feature>